<comment type="caution">
    <text evidence="1">The sequence shown here is derived from an EMBL/GenBank/DDBJ whole genome shotgun (WGS) entry which is preliminary data.</text>
</comment>
<sequence length="318" mass="34921">MLSSQDLLPVHLVRRDISVTRVSVEKASHMLRPLKALPYVGISTQISSDGRLKRLALASCDAVLLISVDSNAQSWMKMRGTTLAELLLEGPVFVGFGIAHIALQIHRDIRAHFSNAVDLSTLCSLSTRETWAPSKLVGTRLCPTASFSKVDRLWYGGGGDEFGERERALRAWISAMLAEPCAMEIAASLKVDKKNLTPKELTLLGNLMLQADALAGHKPKEMPNDFIRGVMTAEGMKLENARYQNRVRRSHQTSVIMTNASGQEFTGRAEGVQGRVTDIKFDHAALTGELTAVRVVGKEELTNSEKARDEFILLALRG</sequence>
<reference evidence="1" key="1">
    <citation type="submission" date="2023-03" db="EMBL/GenBank/DDBJ databases">
        <title>Massive genome expansion in bonnet fungi (Mycena s.s.) driven by repeated elements and novel gene families across ecological guilds.</title>
        <authorList>
            <consortium name="Lawrence Berkeley National Laboratory"/>
            <person name="Harder C.B."/>
            <person name="Miyauchi S."/>
            <person name="Viragh M."/>
            <person name="Kuo A."/>
            <person name="Thoen E."/>
            <person name="Andreopoulos B."/>
            <person name="Lu D."/>
            <person name="Skrede I."/>
            <person name="Drula E."/>
            <person name="Henrissat B."/>
            <person name="Morin E."/>
            <person name="Kohler A."/>
            <person name="Barry K."/>
            <person name="LaButti K."/>
            <person name="Morin E."/>
            <person name="Salamov A."/>
            <person name="Lipzen A."/>
            <person name="Mereny Z."/>
            <person name="Hegedus B."/>
            <person name="Baldrian P."/>
            <person name="Stursova M."/>
            <person name="Weitz H."/>
            <person name="Taylor A."/>
            <person name="Grigoriev I.V."/>
            <person name="Nagy L.G."/>
            <person name="Martin F."/>
            <person name="Kauserud H."/>
        </authorList>
    </citation>
    <scope>NUCLEOTIDE SEQUENCE</scope>
    <source>
        <strain evidence="1">CBHHK182m</strain>
    </source>
</reference>
<keyword evidence="2" id="KW-1185">Reference proteome</keyword>
<dbReference type="Proteomes" id="UP001215598">
    <property type="component" value="Unassembled WGS sequence"/>
</dbReference>
<dbReference type="AlphaFoldDB" id="A0AAD7GFI7"/>
<accession>A0AAD7GFI7</accession>
<protein>
    <submittedName>
        <fullName evidence="1">Uncharacterized protein</fullName>
    </submittedName>
</protein>
<name>A0AAD7GFI7_9AGAR</name>
<dbReference type="EMBL" id="JARKIB010000761">
    <property type="protein sequence ID" value="KAJ7692517.1"/>
    <property type="molecule type" value="Genomic_DNA"/>
</dbReference>
<evidence type="ECO:0000313" key="1">
    <source>
        <dbReference type="EMBL" id="KAJ7692517.1"/>
    </source>
</evidence>
<gene>
    <name evidence="1" type="ORF">B0H16DRAFT_922145</name>
</gene>
<proteinExistence type="predicted"/>
<evidence type="ECO:0000313" key="2">
    <source>
        <dbReference type="Proteomes" id="UP001215598"/>
    </source>
</evidence>
<organism evidence="1 2">
    <name type="scientific">Mycena metata</name>
    <dbReference type="NCBI Taxonomy" id="1033252"/>
    <lineage>
        <taxon>Eukaryota</taxon>
        <taxon>Fungi</taxon>
        <taxon>Dikarya</taxon>
        <taxon>Basidiomycota</taxon>
        <taxon>Agaricomycotina</taxon>
        <taxon>Agaricomycetes</taxon>
        <taxon>Agaricomycetidae</taxon>
        <taxon>Agaricales</taxon>
        <taxon>Marasmiineae</taxon>
        <taxon>Mycenaceae</taxon>
        <taxon>Mycena</taxon>
    </lineage>
</organism>